<feature type="domain" description="PAC" evidence="25">
    <location>
        <begin position="383"/>
        <end position="438"/>
    </location>
</feature>
<evidence type="ECO:0000256" key="5">
    <source>
        <dbReference type="ARBA" id="ARBA00022481"/>
    </source>
</evidence>
<feature type="domain" description="Histidine kinase" evidence="22">
    <location>
        <begin position="456"/>
        <end position="677"/>
    </location>
</feature>
<dbReference type="EMBL" id="JACHHP010000002">
    <property type="protein sequence ID" value="MBB5207937.1"/>
    <property type="molecule type" value="Genomic_DNA"/>
</dbReference>
<dbReference type="Gene3D" id="3.40.50.2300">
    <property type="match status" value="1"/>
</dbReference>
<keyword evidence="29" id="KW-1185">Reference proteome</keyword>
<dbReference type="GO" id="GO:0005524">
    <property type="term" value="F:ATP binding"/>
    <property type="evidence" value="ECO:0007669"/>
    <property type="project" value="UniProtKB-KW"/>
</dbReference>
<dbReference type="InterPro" id="IPR011006">
    <property type="entry name" value="CheY-like_superfamily"/>
</dbReference>
<dbReference type="Pfam" id="PF01627">
    <property type="entry name" value="Hpt"/>
    <property type="match status" value="1"/>
</dbReference>
<evidence type="ECO:0000256" key="6">
    <source>
        <dbReference type="ARBA" id="ARBA00022553"/>
    </source>
</evidence>
<dbReference type="SUPFAM" id="SSF47226">
    <property type="entry name" value="Histidine-containing phosphotransfer domain, HPT domain"/>
    <property type="match status" value="1"/>
</dbReference>
<dbReference type="PROSITE" id="PS50885">
    <property type="entry name" value="HAMP"/>
    <property type="match status" value="1"/>
</dbReference>
<dbReference type="Gene3D" id="1.10.287.130">
    <property type="match status" value="1"/>
</dbReference>
<evidence type="ECO:0000256" key="10">
    <source>
        <dbReference type="ARBA" id="ARBA00022777"/>
    </source>
</evidence>
<dbReference type="Pfam" id="PF00072">
    <property type="entry name" value="Response_reg"/>
    <property type="match status" value="1"/>
</dbReference>
<evidence type="ECO:0000256" key="18">
    <source>
        <dbReference type="PROSITE-ProRule" id="PRU00110"/>
    </source>
</evidence>
<dbReference type="PROSITE" id="PS50894">
    <property type="entry name" value="HPT"/>
    <property type="match status" value="1"/>
</dbReference>
<evidence type="ECO:0000259" key="23">
    <source>
        <dbReference type="PROSITE" id="PS50110"/>
    </source>
</evidence>
<protein>
    <recommendedName>
        <fullName evidence="17">Sensory/regulatory protein RpfC</fullName>
        <ecNumber evidence="3">2.7.13.3</ecNumber>
    </recommendedName>
</protein>
<keyword evidence="12 21" id="KW-1133">Transmembrane helix</keyword>
<evidence type="ECO:0000256" key="16">
    <source>
        <dbReference type="ARBA" id="ARBA00064003"/>
    </source>
</evidence>
<dbReference type="SMART" id="SM00073">
    <property type="entry name" value="HPT"/>
    <property type="match status" value="1"/>
</dbReference>
<evidence type="ECO:0000256" key="15">
    <source>
        <dbReference type="ARBA" id="ARBA00023224"/>
    </source>
</evidence>
<dbReference type="PROSITE" id="PS50112">
    <property type="entry name" value="PAS"/>
    <property type="match status" value="1"/>
</dbReference>
<dbReference type="Gene3D" id="3.30.450.20">
    <property type="entry name" value="PAS domain"/>
    <property type="match status" value="1"/>
</dbReference>
<dbReference type="SMART" id="SM00448">
    <property type="entry name" value="REC"/>
    <property type="match status" value="1"/>
</dbReference>
<dbReference type="PRINTS" id="PR00344">
    <property type="entry name" value="BCTRLSENSOR"/>
</dbReference>
<evidence type="ECO:0000256" key="12">
    <source>
        <dbReference type="ARBA" id="ARBA00022989"/>
    </source>
</evidence>
<dbReference type="Gene3D" id="3.30.565.10">
    <property type="entry name" value="Histidine kinase-like ATPase, C-terminal domain"/>
    <property type="match status" value="1"/>
</dbReference>
<comment type="subunit">
    <text evidence="16">At low DSF concentrations, interacts with RpfF.</text>
</comment>
<dbReference type="InterPro" id="IPR035965">
    <property type="entry name" value="PAS-like_dom_sf"/>
</dbReference>
<feature type="transmembrane region" description="Helical" evidence="21">
    <location>
        <begin position="189"/>
        <end position="210"/>
    </location>
</feature>
<dbReference type="InterPro" id="IPR003594">
    <property type="entry name" value="HATPase_dom"/>
</dbReference>
<dbReference type="Pfam" id="PF00989">
    <property type="entry name" value="PAS"/>
    <property type="match status" value="1"/>
</dbReference>
<evidence type="ECO:0000256" key="8">
    <source>
        <dbReference type="ARBA" id="ARBA00022692"/>
    </source>
</evidence>
<dbReference type="SMART" id="SM00388">
    <property type="entry name" value="HisKA"/>
    <property type="match status" value="1"/>
</dbReference>
<dbReference type="NCBIfam" id="TIGR00229">
    <property type="entry name" value="sensory_box"/>
    <property type="match status" value="1"/>
</dbReference>
<dbReference type="CDD" id="cd17546">
    <property type="entry name" value="REC_hyHK_CKI1_RcsC-like"/>
    <property type="match status" value="1"/>
</dbReference>
<dbReference type="PROSITE" id="PS50110">
    <property type="entry name" value="RESPONSE_REGULATORY"/>
    <property type="match status" value="1"/>
</dbReference>
<evidence type="ECO:0000256" key="1">
    <source>
        <dbReference type="ARBA" id="ARBA00000085"/>
    </source>
</evidence>
<evidence type="ECO:0000259" key="27">
    <source>
        <dbReference type="PROSITE" id="PS50894"/>
    </source>
</evidence>
<dbReference type="InterPro" id="IPR036097">
    <property type="entry name" value="HisK_dim/P_sf"/>
</dbReference>
<sequence length="965" mass="104819">MRAPRVGIRLQLLALFGLLLLTGAGVLLLDEVSEYRTRAALDTLKNESLAGLRRIKAISDAYGLEITGTAFRVRNHLMGWEQGAGAVDNALARIEQHWTQLQTVPRTPEQQSVFVQIAQARVDADRTARRLGAVLAAQDMAALGRLADTELFPAIDPVTSRLKFLSDLQMIEAERLVRDDGRRVAAVRWLRVALSVLTLLVVSIVGRYILRNIYRGVESLTDLAQRMRRRDFDGAPRYRPRGELGEVVDAFVAMRSDVRDYENELAQSHAHTEDVRRALELREGFQRSLLSAAQTAILSVDAQGRFTHVNPFAEQLFGFRAQDLVGKETLERLCDPDQLRRTAAALARKLDCEIAPRDTFFALAGIGPVHDASTRTLAGLGRTPREWKFVRRDGSVVPVLIALSAIESSGTDDDAPPGLLLVATDLTEIKRLEAELRDSEQREREANRAKSGFLAAMSHEIRTPLIGVTGMVEVLGHTALDTDQRRALNVIHQSAQTLLQIIGDILDFSKIEAGRLELAPVTLSLRKLVTATVYNFVGAASSKGLNLEFDIDPALGRAHVADPVRLRQILANFLSNALKFTEHGRVTVQLRSLGIEGDGERVEFRVEDTGIGVSAQAQARLFQPFTQAEGDTTRRFGGTGLGLAICRRLADAMGGDIAMHSAPGDGTTMTFVATFPRGDVADIEGGESLDDDPLPSFEPRPLPTIDQALHDRSLVLLVDDHPTNRLVIARQLALAGFACETAEDGEQGLARWRSGRFALVLSDLHMPKLDGYQLAAAIRASEAQRGLPRTPIVALTAAALKGDAERALGAGMDDYLVKPVSIPTLLERLHHWLPHLQGGSGAALPVPMDAHAPAPSAAPIDADVLQDVSGGDRTTERTVLDDFVQATQQDLDAMTRAHAIGDLLGVTREAHRIKGAARLVGARELAALAAETEVAGGADDVAALTPLLAQLRAALDRLRAFRAAR</sequence>
<dbReference type="SUPFAM" id="SSF55785">
    <property type="entry name" value="PYP-like sensor domain (PAS domain)"/>
    <property type="match status" value="1"/>
</dbReference>
<dbReference type="InterPro" id="IPR036890">
    <property type="entry name" value="HATPase_C_sf"/>
</dbReference>
<dbReference type="GO" id="GO:0006935">
    <property type="term" value="P:chemotaxis"/>
    <property type="evidence" value="ECO:0007669"/>
    <property type="project" value="InterPro"/>
</dbReference>
<keyword evidence="13" id="KW-0902">Two-component regulatory system</keyword>
<feature type="modified residue" description="Phosphohistidine" evidence="18">
    <location>
        <position position="911"/>
    </location>
</feature>
<proteinExistence type="predicted"/>
<dbReference type="PROSITE" id="PS50109">
    <property type="entry name" value="HIS_KIN"/>
    <property type="match status" value="1"/>
</dbReference>
<evidence type="ECO:0000256" key="20">
    <source>
        <dbReference type="SAM" id="Coils"/>
    </source>
</evidence>
<dbReference type="SMART" id="SM00304">
    <property type="entry name" value="HAMP"/>
    <property type="match status" value="1"/>
</dbReference>
<reference evidence="28 29" key="1">
    <citation type="submission" date="2020-08" db="EMBL/GenBank/DDBJ databases">
        <title>Genomic Encyclopedia of Type Strains, Phase IV (KMG-IV): sequencing the most valuable type-strain genomes for metagenomic binning, comparative biology and taxonomic classification.</title>
        <authorList>
            <person name="Goeker M."/>
        </authorList>
    </citation>
    <scope>NUCLEOTIDE SEQUENCE [LARGE SCALE GENOMIC DNA]</scope>
    <source>
        <strain evidence="28 29">DSM 24163</strain>
    </source>
</reference>
<feature type="domain" description="HAMP" evidence="26">
    <location>
        <begin position="211"/>
        <end position="263"/>
    </location>
</feature>
<evidence type="ECO:0000313" key="28">
    <source>
        <dbReference type="EMBL" id="MBB5207937.1"/>
    </source>
</evidence>
<dbReference type="InterPro" id="IPR000700">
    <property type="entry name" value="PAS-assoc_C"/>
</dbReference>
<dbReference type="SMART" id="SM00387">
    <property type="entry name" value="HATPase_c"/>
    <property type="match status" value="1"/>
</dbReference>
<evidence type="ECO:0000313" key="29">
    <source>
        <dbReference type="Proteomes" id="UP000521199"/>
    </source>
</evidence>
<keyword evidence="28" id="KW-0238">DNA-binding</keyword>
<dbReference type="PROSITE" id="PS50113">
    <property type="entry name" value="PAC"/>
    <property type="match status" value="1"/>
</dbReference>
<dbReference type="GO" id="GO:0000155">
    <property type="term" value="F:phosphorelay sensor kinase activity"/>
    <property type="evidence" value="ECO:0007669"/>
    <property type="project" value="InterPro"/>
</dbReference>
<dbReference type="SUPFAM" id="SSF55874">
    <property type="entry name" value="ATPase domain of HSP90 chaperone/DNA topoisomerase II/histidine kinase"/>
    <property type="match status" value="1"/>
</dbReference>
<organism evidence="28 29">
    <name type="scientific">Chiayiivirga flava</name>
    <dbReference type="NCBI Taxonomy" id="659595"/>
    <lineage>
        <taxon>Bacteria</taxon>
        <taxon>Pseudomonadati</taxon>
        <taxon>Pseudomonadota</taxon>
        <taxon>Gammaproteobacteria</taxon>
        <taxon>Lysobacterales</taxon>
        <taxon>Lysobacteraceae</taxon>
        <taxon>Chiayiivirga</taxon>
    </lineage>
</organism>
<dbReference type="InterPro" id="IPR001610">
    <property type="entry name" value="PAC"/>
</dbReference>
<feature type="domain" description="Response regulatory" evidence="23">
    <location>
        <begin position="714"/>
        <end position="833"/>
    </location>
</feature>
<dbReference type="InterPro" id="IPR036641">
    <property type="entry name" value="HPT_dom_sf"/>
</dbReference>
<evidence type="ECO:0000259" key="26">
    <source>
        <dbReference type="PROSITE" id="PS50885"/>
    </source>
</evidence>
<evidence type="ECO:0000259" key="25">
    <source>
        <dbReference type="PROSITE" id="PS50113"/>
    </source>
</evidence>
<keyword evidence="6 19" id="KW-0597">Phosphoprotein</keyword>
<dbReference type="Pfam" id="PF00512">
    <property type="entry name" value="HisKA"/>
    <property type="match status" value="1"/>
</dbReference>
<dbReference type="FunFam" id="1.10.287.130:FF:000002">
    <property type="entry name" value="Two-component osmosensing histidine kinase"/>
    <property type="match status" value="1"/>
</dbReference>
<keyword evidence="7" id="KW-0808">Transferase</keyword>
<keyword evidence="9" id="KW-0547">Nucleotide-binding</keyword>
<dbReference type="InterPro" id="IPR001789">
    <property type="entry name" value="Sig_transdc_resp-reg_receiver"/>
</dbReference>
<keyword evidence="10 28" id="KW-0418">Kinase</keyword>
<dbReference type="Pfam" id="PF02518">
    <property type="entry name" value="HATPase_c"/>
    <property type="match status" value="1"/>
</dbReference>
<dbReference type="InterPro" id="IPR003660">
    <property type="entry name" value="HAMP_dom"/>
</dbReference>
<dbReference type="GO" id="GO:0006355">
    <property type="term" value="P:regulation of DNA-templated transcription"/>
    <property type="evidence" value="ECO:0007669"/>
    <property type="project" value="InterPro"/>
</dbReference>
<dbReference type="Pfam" id="PF02203">
    <property type="entry name" value="TarH"/>
    <property type="match status" value="1"/>
</dbReference>
<feature type="coiled-coil region" evidence="20">
    <location>
        <begin position="422"/>
        <end position="449"/>
    </location>
</feature>
<dbReference type="FunFam" id="3.30.565.10:FF:000010">
    <property type="entry name" value="Sensor histidine kinase RcsC"/>
    <property type="match status" value="1"/>
</dbReference>
<dbReference type="InterPro" id="IPR004358">
    <property type="entry name" value="Sig_transdc_His_kin-like_C"/>
</dbReference>
<dbReference type="PANTHER" id="PTHR45339">
    <property type="entry name" value="HYBRID SIGNAL TRANSDUCTION HISTIDINE KINASE J"/>
    <property type="match status" value="1"/>
</dbReference>
<dbReference type="Gene3D" id="6.10.340.10">
    <property type="match status" value="1"/>
</dbReference>
<gene>
    <name evidence="28" type="ORF">HNQ52_001466</name>
</gene>
<dbReference type="AlphaFoldDB" id="A0A7W8FYZ8"/>
<dbReference type="SMART" id="SM00086">
    <property type="entry name" value="PAC"/>
    <property type="match status" value="1"/>
</dbReference>
<evidence type="ECO:0000256" key="2">
    <source>
        <dbReference type="ARBA" id="ARBA00004429"/>
    </source>
</evidence>
<evidence type="ECO:0000256" key="13">
    <source>
        <dbReference type="ARBA" id="ARBA00023012"/>
    </source>
</evidence>
<dbReference type="PANTHER" id="PTHR45339:SF3">
    <property type="entry name" value="HISTIDINE KINASE"/>
    <property type="match status" value="1"/>
</dbReference>
<dbReference type="CDD" id="cd16922">
    <property type="entry name" value="HATPase_EvgS-ArcB-TorS-like"/>
    <property type="match status" value="1"/>
</dbReference>
<evidence type="ECO:0000256" key="17">
    <source>
        <dbReference type="ARBA" id="ARBA00068150"/>
    </source>
</evidence>
<evidence type="ECO:0000256" key="3">
    <source>
        <dbReference type="ARBA" id="ARBA00012438"/>
    </source>
</evidence>
<keyword evidence="20" id="KW-0175">Coiled coil</keyword>
<dbReference type="InterPro" id="IPR013767">
    <property type="entry name" value="PAS_fold"/>
</dbReference>
<keyword evidence="4" id="KW-1003">Cell membrane</keyword>
<keyword evidence="8 21" id="KW-0812">Transmembrane</keyword>
<feature type="modified residue" description="4-aspartylphosphate" evidence="19">
    <location>
        <position position="763"/>
    </location>
</feature>
<keyword evidence="5" id="KW-0488">Methylation</keyword>
<dbReference type="GO" id="GO:0005886">
    <property type="term" value="C:plasma membrane"/>
    <property type="evidence" value="ECO:0007669"/>
    <property type="project" value="UniProtKB-SubCell"/>
</dbReference>
<accession>A0A7W8FYZ8</accession>
<evidence type="ECO:0000256" key="11">
    <source>
        <dbReference type="ARBA" id="ARBA00022840"/>
    </source>
</evidence>
<dbReference type="InterPro" id="IPR000014">
    <property type="entry name" value="PAS"/>
</dbReference>
<keyword evidence="14 21" id="KW-0472">Membrane</keyword>
<comment type="catalytic activity">
    <reaction evidence="1">
        <text>ATP + protein L-histidine = ADP + protein N-phospho-L-histidine.</text>
        <dbReference type="EC" id="2.7.13.3"/>
    </reaction>
</comment>
<evidence type="ECO:0000259" key="24">
    <source>
        <dbReference type="PROSITE" id="PS50112"/>
    </source>
</evidence>
<evidence type="ECO:0000256" key="7">
    <source>
        <dbReference type="ARBA" id="ARBA00022679"/>
    </source>
</evidence>
<evidence type="ECO:0000256" key="14">
    <source>
        <dbReference type="ARBA" id="ARBA00023136"/>
    </source>
</evidence>
<dbReference type="Proteomes" id="UP000521199">
    <property type="component" value="Unassembled WGS sequence"/>
</dbReference>
<dbReference type="InterPro" id="IPR003122">
    <property type="entry name" value="Tar_rcpt_lig-bd"/>
</dbReference>
<dbReference type="RefSeq" id="WP_183960445.1">
    <property type="nucleotide sequence ID" value="NZ_JACHHP010000002.1"/>
</dbReference>
<dbReference type="Gene3D" id="1.20.120.160">
    <property type="entry name" value="HPT domain"/>
    <property type="match status" value="1"/>
</dbReference>
<feature type="domain" description="HPt" evidence="27">
    <location>
        <begin position="872"/>
        <end position="965"/>
    </location>
</feature>
<dbReference type="EC" id="2.7.13.3" evidence="3"/>
<evidence type="ECO:0000256" key="19">
    <source>
        <dbReference type="PROSITE-ProRule" id="PRU00169"/>
    </source>
</evidence>
<dbReference type="CDD" id="cd00130">
    <property type="entry name" value="PAS"/>
    <property type="match status" value="1"/>
</dbReference>
<evidence type="ECO:0000256" key="4">
    <source>
        <dbReference type="ARBA" id="ARBA00022475"/>
    </source>
</evidence>
<evidence type="ECO:0000256" key="21">
    <source>
        <dbReference type="SAM" id="Phobius"/>
    </source>
</evidence>
<dbReference type="CDD" id="cd00082">
    <property type="entry name" value="HisKA"/>
    <property type="match status" value="1"/>
</dbReference>
<comment type="subcellular location">
    <subcellularLocation>
        <location evidence="2">Cell inner membrane</location>
        <topology evidence="2">Multi-pass membrane protein</topology>
    </subcellularLocation>
</comment>
<name>A0A7W8FYZ8_9GAMM</name>
<dbReference type="InterPro" id="IPR003661">
    <property type="entry name" value="HisK_dim/P_dom"/>
</dbReference>
<feature type="domain" description="PAS" evidence="24">
    <location>
        <begin position="282"/>
        <end position="353"/>
    </location>
</feature>
<keyword evidence="15" id="KW-0807">Transducer</keyword>
<comment type="caution">
    <text evidence="28">The sequence shown here is derived from an EMBL/GenBank/DDBJ whole genome shotgun (WGS) entry which is preliminary data.</text>
</comment>
<dbReference type="GO" id="GO:0003677">
    <property type="term" value="F:DNA binding"/>
    <property type="evidence" value="ECO:0007669"/>
    <property type="project" value="UniProtKB-KW"/>
</dbReference>
<dbReference type="SUPFAM" id="SSF52172">
    <property type="entry name" value="CheY-like"/>
    <property type="match status" value="1"/>
</dbReference>
<evidence type="ECO:0000259" key="22">
    <source>
        <dbReference type="PROSITE" id="PS50109"/>
    </source>
</evidence>
<dbReference type="InterPro" id="IPR005467">
    <property type="entry name" value="His_kinase_dom"/>
</dbReference>
<dbReference type="SUPFAM" id="SSF47384">
    <property type="entry name" value="Homodimeric domain of signal transducing histidine kinase"/>
    <property type="match status" value="1"/>
</dbReference>
<evidence type="ECO:0000256" key="9">
    <source>
        <dbReference type="ARBA" id="ARBA00022741"/>
    </source>
</evidence>
<dbReference type="SMART" id="SM00091">
    <property type="entry name" value="PAS"/>
    <property type="match status" value="1"/>
</dbReference>
<keyword evidence="11" id="KW-0067">ATP-binding</keyword>
<dbReference type="InterPro" id="IPR008207">
    <property type="entry name" value="Sig_transdc_His_kin_Hpt_dom"/>
</dbReference>